<reference evidence="3" key="1">
    <citation type="submission" date="2017-09" db="EMBL/GenBank/DDBJ databases">
        <authorList>
            <person name="Varghese N."/>
            <person name="Submissions S."/>
        </authorList>
    </citation>
    <scope>NUCLEOTIDE SEQUENCE [LARGE SCALE GENOMIC DNA]</scope>
    <source>
        <strain evidence="3">CGMCC 1.12461</strain>
    </source>
</reference>
<sequence>MHTLMNTIGGKVLLPLALVASIVLLAGCDRAGQQMAPGPEDAAAGDITGPDKPLGEVMEFDGYTMRANITRADVLSDTMARQYGIAANPDLALLNLVIQDDSEARQDATVEATVSVQYENLLGQTQVVDIRAVEADGYISYVGTLDASSQRVFQLSIKAQPDGTEQMLEMHFAAQLDW</sequence>
<keyword evidence="3" id="KW-1185">Reference proteome</keyword>
<gene>
    <name evidence="2" type="ORF">SAMN06297280_0919</name>
</gene>
<dbReference type="Proteomes" id="UP000219353">
    <property type="component" value="Unassembled WGS sequence"/>
</dbReference>
<dbReference type="Pfam" id="PF14467">
    <property type="entry name" value="DUF4426"/>
    <property type="match status" value="1"/>
</dbReference>
<accession>A0A285IF48</accession>
<dbReference type="InterPro" id="IPR025218">
    <property type="entry name" value="DUF4426"/>
</dbReference>
<protein>
    <recommendedName>
        <fullName evidence="1">DUF4426 domain-containing protein</fullName>
    </recommendedName>
</protein>
<organism evidence="2 3">
    <name type="scientific">Arsukibacterium tuosuense</name>
    <dbReference type="NCBI Taxonomy" id="1323745"/>
    <lineage>
        <taxon>Bacteria</taxon>
        <taxon>Pseudomonadati</taxon>
        <taxon>Pseudomonadota</taxon>
        <taxon>Gammaproteobacteria</taxon>
        <taxon>Chromatiales</taxon>
        <taxon>Chromatiaceae</taxon>
        <taxon>Arsukibacterium</taxon>
    </lineage>
</organism>
<feature type="domain" description="DUF4426" evidence="1">
    <location>
        <begin position="59"/>
        <end position="176"/>
    </location>
</feature>
<dbReference type="EMBL" id="OBEB01000001">
    <property type="protein sequence ID" value="SNY45571.1"/>
    <property type="molecule type" value="Genomic_DNA"/>
</dbReference>
<name>A0A285IF48_9GAMM</name>
<evidence type="ECO:0000259" key="1">
    <source>
        <dbReference type="Pfam" id="PF14467"/>
    </source>
</evidence>
<dbReference type="RefSeq" id="WP_097110128.1">
    <property type="nucleotide sequence ID" value="NZ_OBEB01000001.1"/>
</dbReference>
<proteinExistence type="predicted"/>
<evidence type="ECO:0000313" key="2">
    <source>
        <dbReference type="EMBL" id="SNY45571.1"/>
    </source>
</evidence>
<dbReference type="Gene3D" id="2.60.40.3340">
    <property type="entry name" value="Domain of unknown function DUF4426"/>
    <property type="match status" value="1"/>
</dbReference>
<evidence type="ECO:0000313" key="3">
    <source>
        <dbReference type="Proteomes" id="UP000219353"/>
    </source>
</evidence>
<dbReference type="AlphaFoldDB" id="A0A285IF48"/>